<dbReference type="InterPro" id="IPR036182">
    <property type="entry name" value="PCuAC_sf"/>
</dbReference>
<dbReference type="InterPro" id="IPR007410">
    <property type="entry name" value="LpqE-like"/>
</dbReference>
<reference evidence="3 4" key="1">
    <citation type="submission" date="2014-12" db="EMBL/GenBank/DDBJ databases">
        <title>16Stimator: statistical estimation of ribosomal gene copy numbers from draft genome assemblies.</title>
        <authorList>
            <person name="Perisin M.A."/>
            <person name="Vetter M."/>
            <person name="Gilbert J.A."/>
            <person name="Bergelson J."/>
        </authorList>
    </citation>
    <scope>NUCLEOTIDE SEQUENCE [LARGE SCALE GENOMIC DNA]</scope>
    <source>
        <strain evidence="3 4">MEDvA23</strain>
    </source>
</reference>
<dbReference type="Gene3D" id="2.60.40.1890">
    <property type="entry name" value="PCu(A)C copper chaperone"/>
    <property type="match status" value="1"/>
</dbReference>
<evidence type="ECO:0000313" key="3">
    <source>
        <dbReference type="EMBL" id="KIQ35624.1"/>
    </source>
</evidence>
<dbReference type="AlphaFoldDB" id="A0A0D0MXR8"/>
<organism evidence="3 4">
    <name type="scientific">Variovorax paradoxus</name>
    <dbReference type="NCBI Taxonomy" id="34073"/>
    <lineage>
        <taxon>Bacteria</taxon>
        <taxon>Pseudomonadati</taxon>
        <taxon>Pseudomonadota</taxon>
        <taxon>Betaproteobacteria</taxon>
        <taxon>Burkholderiales</taxon>
        <taxon>Comamonadaceae</taxon>
        <taxon>Variovorax</taxon>
    </lineage>
</organism>
<evidence type="ECO:0000256" key="1">
    <source>
        <dbReference type="SAM" id="SignalP"/>
    </source>
</evidence>
<dbReference type="PANTHER" id="PTHR36302:SF1">
    <property type="entry name" value="COPPER CHAPERONE PCU(A)C"/>
    <property type="match status" value="1"/>
</dbReference>
<evidence type="ECO:0000313" key="4">
    <source>
        <dbReference type="Proteomes" id="UP000032067"/>
    </source>
</evidence>
<keyword evidence="1" id="KW-0732">Signal</keyword>
<feature type="chain" id="PRO_5002228478" description="YncI copper-binding domain-containing protein" evidence="1">
    <location>
        <begin position="28"/>
        <end position="304"/>
    </location>
</feature>
<comment type="caution">
    <text evidence="3">The sequence shown here is derived from an EMBL/GenBank/DDBJ whole genome shotgun (WGS) entry which is preliminary data.</text>
</comment>
<dbReference type="RefSeq" id="WP_042577626.1">
    <property type="nucleotide sequence ID" value="NZ_JXQQ01000009.1"/>
</dbReference>
<dbReference type="Proteomes" id="UP000032067">
    <property type="component" value="Unassembled WGS sequence"/>
</dbReference>
<dbReference type="Pfam" id="PF07987">
    <property type="entry name" value="DUF1775"/>
    <property type="match status" value="1"/>
</dbReference>
<dbReference type="InterPro" id="IPR038507">
    <property type="entry name" value="YcnI-like_sf"/>
</dbReference>
<dbReference type="PANTHER" id="PTHR36302">
    <property type="entry name" value="BLR7088 PROTEIN"/>
    <property type="match status" value="1"/>
</dbReference>
<dbReference type="EMBL" id="JXQQ01000009">
    <property type="protein sequence ID" value="KIQ35624.1"/>
    <property type="molecule type" value="Genomic_DNA"/>
</dbReference>
<dbReference type="CDD" id="cd08545">
    <property type="entry name" value="YcnI_like"/>
    <property type="match status" value="1"/>
</dbReference>
<dbReference type="InterPro" id="IPR058248">
    <property type="entry name" value="Lxx211020-like"/>
</dbReference>
<name>A0A0D0MXR8_VARPD</name>
<protein>
    <recommendedName>
        <fullName evidence="2">YncI copper-binding domain-containing protein</fullName>
    </recommendedName>
</protein>
<dbReference type="InterPro" id="IPR012533">
    <property type="entry name" value="YcnI-copper_dom"/>
</dbReference>
<feature type="domain" description="YncI copper-binding" evidence="2">
    <location>
        <begin position="28"/>
        <end position="162"/>
    </location>
</feature>
<accession>A0A0D0MXR8</accession>
<dbReference type="SUPFAM" id="SSF110087">
    <property type="entry name" value="DR1885-like metal-binding protein"/>
    <property type="match status" value="1"/>
</dbReference>
<dbReference type="Pfam" id="PF04314">
    <property type="entry name" value="PCuAC"/>
    <property type="match status" value="1"/>
</dbReference>
<proteinExistence type="predicted"/>
<dbReference type="OrthoDB" id="9796962at2"/>
<sequence length="304" mass="31077">MNILTPTFTFKTLAACAMLAGAAAALAHVTLPPGGATVGSDYNAAFRVGHACEGASATTGLAVRLPKGFVLSDAQARKGWKLDVQKNAGDGEVRWTAETPKDALPGKERSEFVLRGKVPGTPGTLWFKVLQTCDVGAADWAEVPASGNSTAGLKAPAAKLNVVAQGVATVDVQGGWVRQSVPGQSGTGAFMKLTAPTGTKLVGISTPAAGVAEVHEMKMEGDTMKMRELAGGLDLPAGQTVELKPGGYHVMMMDLKGALAKGATVPFTLKFEDAKGVKTALDLTLPVGAPEGADAGGAAHQHKH</sequence>
<dbReference type="Gene3D" id="2.60.40.2230">
    <property type="entry name" value="Uncharacterised protein YcnI-like PF07987, DUF1775"/>
    <property type="match status" value="1"/>
</dbReference>
<gene>
    <name evidence="3" type="ORF">RT97_04765</name>
</gene>
<feature type="signal peptide" evidence="1">
    <location>
        <begin position="1"/>
        <end position="27"/>
    </location>
</feature>
<evidence type="ECO:0000259" key="2">
    <source>
        <dbReference type="Pfam" id="PF07987"/>
    </source>
</evidence>